<dbReference type="PANTHER" id="PTHR43420:SF47">
    <property type="entry name" value="N-ACETYLTRANSFERASE DOMAIN-CONTAINING PROTEIN"/>
    <property type="match status" value="1"/>
</dbReference>
<protein>
    <submittedName>
        <fullName evidence="4">GNAT family N-acetyltransferase</fullName>
    </submittedName>
</protein>
<proteinExistence type="predicted"/>
<evidence type="ECO:0000313" key="4">
    <source>
        <dbReference type="EMBL" id="HJA83123.1"/>
    </source>
</evidence>
<dbReference type="InterPro" id="IPR050680">
    <property type="entry name" value="YpeA/RimI_acetyltransf"/>
</dbReference>
<keyword evidence="1" id="KW-0808">Transferase</keyword>
<dbReference type="Pfam" id="PF13508">
    <property type="entry name" value="Acetyltransf_7"/>
    <property type="match status" value="1"/>
</dbReference>
<keyword evidence="2" id="KW-0012">Acyltransferase</keyword>
<accession>A0A9D2HS87</accession>
<evidence type="ECO:0000256" key="2">
    <source>
        <dbReference type="ARBA" id="ARBA00023315"/>
    </source>
</evidence>
<comment type="caution">
    <text evidence="4">The sequence shown here is derived from an EMBL/GenBank/DDBJ whole genome shotgun (WGS) entry which is preliminary data.</text>
</comment>
<dbReference type="InterPro" id="IPR016181">
    <property type="entry name" value="Acyl_CoA_acyltransferase"/>
</dbReference>
<reference evidence="4" key="1">
    <citation type="journal article" date="2021" name="PeerJ">
        <title>Extensive microbial diversity within the chicken gut microbiome revealed by metagenomics and culture.</title>
        <authorList>
            <person name="Gilroy R."/>
            <person name="Ravi A."/>
            <person name="Getino M."/>
            <person name="Pursley I."/>
            <person name="Horton D.L."/>
            <person name="Alikhan N.F."/>
            <person name="Baker D."/>
            <person name="Gharbi K."/>
            <person name="Hall N."/>
            <person name="Watson M."/>
            <person name="Adriaenssens E.M."/>
            <person name="Foster-Nyarko E."/>
            <person name="Jarju S."/>
            <person name="Secka A."/>
            <person name="Antonio M."/>
            <person name="Oren A."/>
            <person name="Chaudhuri R.R."/>
            <person name="La Ragione R."/>
            <person name="Hildebrand F."/>
            <person name="Pallen M.J."/>
        </authorList>
    </citation>
    <scope>NUCLEOTIDE SEQUENCE</scope>
    <source>
        <strain evidence="4">ChiHecec1B25-7008</strain>
    </source>
</reference>
<dbReference type="InterPro" id="IPR000182">
    <property type="entry name" value="GNAT_dom"/>
</dbReference>
<evidence type="ECO:0000313" key="5">
    <source>
        <dbReference type="Proteomes" id="UP000823860"/>
    </source>
</evidence>
<name>A0A9D2HS87_9BACE</name>
<dbReference type="EMBL" id="DWZE01000052">
    <property type="protein sequence ID" value="HJA83123.1"/>
    <property type="molecule type" value="Genomic_DNA"/>
</dbReference>
<dbReference type="SUPFAM" id="SSF55729">
    <property type="entry name" value="Acyl-CoA N-acyltransferases (Nat)"/>
    <property type="match status" value="1"/>
</dbReference>
<dbReference type="PANTHER" id="PTHR43420">
    <property type="entry name" value="ACETYLTRANSFERASE"/>
    <property type="match status" value="1"/>
</dbReference>
<evidence type="ECO:0000259" key="3">
    <source>
        <dbReference type="PROSITE" id="PS51186"/>
    </source>
</evidence>
<dbReference type="PROSITE" id="PS51186">
    <property type="entry name" value="GNAT"/>
    <property type="match status" value="1"/>
</dbReference>
<feature type="domain" description="N-acetyltransferase" evidence="3">
    <location>
        <begin position="1"/>
        <end position="116"/>
    </location>
</feature>
<dbReference type="CDD" id="cd04301">
    <property type="entry name" value="NAT_SF"/>
    <property type="match status" value="1"/>
</dbReference>
<reference evidence="4" key="2">
    <citation type="submission" date="2021-04" db="EMBL/GenBank/DDBJ databases">
        <authorList>
            <person name="Gilroy R."/>
        </authorList>
    </citation>
    <scope>NUCLEOTIDE SEQUENCE</scope>
    <source>
        <strain evidence="4">ChiHecec1B25-7008</strain>
    </source>
</reference>
<evidence type="ECO:0000256" key="1">
    <source>
        <dbReference type="ARBA" id="ARBA00022679"/>
    </source>
</evidence>
<sequence>MIDRYLERGELYVMLNEQTQEALAVAVVTLEGEGVCELKNLAVSPSYQRKGLGSQMVEYLFDRYKGSCHTMFVGTGDSQQTVSFYRSCGFTYSHTIPDFFTRHYDHPIVEEGKVLRDMVCFRKELSKSRELNDNLSLRNRRKL</sequence>
<dbReference type="AlphaFoldDB" id="A0A9D2HS87"/>
<dbReference type="GO" id="GO:0016747">
    <property type="term" value="F:acyltransferase activity, transferring groups other than amino-acyl groups"/>
    <property type="evidence" value="ECO:0007669"/>
    <property type="project" value="InterPro"/>
</dbReference>
<dbReference type="Gene3D" id="3.40.630.30">
    <property type="match status" value="1"/>
</dbReference>
<dbReference type="Proteomes" id="UP000823860">
    <property type="component" value="Unassembled WGS sequence"/>
</dbReference>
<gene>
    <name evidence="4" type="ORF">H9785_04030</name>
</gene>
<organism evidence="4 5">
    <name type="scientific">Candidatus Bacteroides intestinavium</name>
    <dbReference type="NCBI Taxonomy" id="2838469"/>
    <lineage>
        <taxon>Bacteria</taxon>
        <taxon>Pseudomonadati</taxon>
        <taxon>Bacteroidota</taxon>
        <taxon>Bacteroidia</taxon>
        <taxon>Bacteroidales</taxon>
        <taxon>Bacteroidaceae</taxon>
        <taxon>Bacteroides</taxon>
    </lineage>
</organism>